<comment type="caution">
    <text evidence="1">The sequence shown here is derived from an EMBL/GenBank/DDBJ whole genome shotgun (WGS) entry which is preliminary data.</text>
</comment>
<evidence type="ECO:0000313" key="2">
    <source>
        <dbReference type="Proteomes" id="UP001386955"/>
    </source>
</evidence>
<dbReference type="Proteomes" id="UP001386955">
    <property type="component" value="Unassembled WGS sequence"/>
</dbReference>
<evidence type="ECO:0000313" key="1">
    <source>
        <dbReference type="EMBL" id="KAK7396583.1"/>
    </source>
</evidence>
<proteinExistence type="predicted"/>
<reference evidence="1 2" key="1">
    <citation type="submission" date="2024-01" db="EMBL/GenBank/DDBJ databases">
        <title>The genomes of 5 underutilized Papilionoideae crops provide insights into root nodulation and disease resistanc.</title>
        <authorList>
            <person name="Jiang F."/>
        </authorList>
    </citation>
    <scope>NUCLEOTIDE SEQUENCE [LARGE SCALE GENOMIC DNA]</scope>
    <source>
        <strain evidence="1">DUOXIRENSHENG_FW03</strain>
        <tissue evidence="1">Leaves</tissue>
    </source>
</reference>
<dbReference type="AlphaFoldDB" id="A0AAN9XLF5"/>
<accession>A0AAN9XLF5</accession>
<gene>
    <name evidence="1" type="ORF">VNO78_17697</name>
</gene>
<keyword evidence="2" id="KW-1185">Reference proteome</keyword>
<dbReference type="EMBL" id="JAYMYS010000004">
    <property type="protein sequence ID" value="KAK7396583.1"/>
    <property type="molecule type" value="Genomic_DNA"/>
</dbReference>
<name>A0AAN9XLF5_PSOTE</name>
<organism evidence="1 2">
    <name type="scientific">Psophocarpus tetragonolobus</name>
    <name type="common">Winged bean</name>
    <name type="synonym">Dolichos tetragonolobus</name>
    <dbReference type="NCBI Taxonomy" id="3891"/>
    <lineage>
        <taxon>Eukaryota</taxon>
        <taxon>Viridiplantae</taxon>
        <taxon>Streptophyta</taxon>
        <taxon>Embryophyta</taxon>
        <taxon>Tracheophyta</taxon>
        <taxon>Spermatophyta</taxon>
        <taxon>Magnoliopsida</taxon>
        <taxon>eudicotyledons</taxon>
        <taxon>Gunneridae</taxon>
        <taxon>Pentapetalae</taxon>
        <taxon>rosids</taxon>
        <taxon>fabids</taxon>
        <taxon>Fabales</taxon>
        <taxon>Fabaceae</taxon>
        <taxon>Papilionoideae</taxon>
        <taxon>50 kb inversion clade</taxon>
        <taxon>NPAAA clade</taxon>
        <taxon>indigoferoid/millettioid clade</taxon>
        <taxon>Phaseoleae</taxon>
        <taxon>Psophocarpus</taxon>
    </lineage>
</organism>
<protein>
    <submittedName>
        <fullName evidence="1">Uncharacterized protein</fullName>
    </submittedName>
</protein>
<sequence>MPAGEIQFRELQGFPRIWILSGFSGVGSQARRLELELARMCSLGSVDERRERALMERYKFRHSLHDCCRLAQPPLGRRNRDPSRSTSSYMECLLGAACLIAEIDIRFNLRSLNRSLQLFSSIRRLIKNGNLKGICATLNKQLDIEVSNYVDEYEIWQEGSP</sequence>